<accession>A0A2P4YFB1</accession>
<proteinExistence type="predicted"/>
<dbReference type="OrthoDB" id="101786at2759"/>
<comment type="caution">
    <text evidence="1">The sequence shown here is derived from an EMBL/GenBank/DDBJ whole genome shotgun (WGS) entry which is preliminary data.</text>
</comment>
<name>A0A2P4YFB1_9STRA</name>
<dbReference type="EMBL" id="NCKW01003433">
    <property type="protein sequence ID" value="POM76483.1"/>
    <property type="molecule type" value="Genomic_DNA"/>
</dbReference>
<protein>
    <recommendedName>
        <fullName evidence="3">Integrase catalytic domain-containing protein</fullName>
    </recommendedName>
</protein>
<evidence type="ECO:0000313" key="2">
    <source>
        <dbReference type="Proteomes" id="UP000237271"/>
    </source>
</evidence>
<gene>
    <name evidence="1" type="ORF">PHPALM_6268</name>
</gene>
<dbReference type="AlphaFoldDB" id="A0A2P4YFB1"/>
<sequence>MMKHLYARLKVELSFTPAYSPWLNGSVERLTGLPASSTLYVIVVPATAERNESRYAHHRTAANFDISDFVLWSRVDQRLPNHKRLGDWVGPFKIVIALPHSFEIEHLVTGQKYDVQAFRLKFYADAELNTTAEQLELVSSQGMLLGVDKFIDHRFNSALNRWELLVFLIGQQAIENPCQPLTTLLQDVPT</sequence>
<organism evidence="1 2">
    <name type="scientific">Phytophthora palmivora</name>
    <dbReference type="NCBI Taxonomy" id="4796"/>
    <lineage>
        <taxon>Eukaryota</taxon>
        <taxon>Sar</taxon>
        <taxon>Stramenopiles</taxon>
        <taxon>Oomycota</taxon>
        <taxon>Peronosporomycetes</taxon>
        <taxon>Peronosporales</taxon>
        <taxon>Peronosporaceae</taxon>
        <taxon>Phytophthora</taxon>
    </lineage>
</organism>
<reference evidence="1 2" key="1">
    <citation type="journal article" date="2017" name="Genome Biol. Evol.">
        <title>Phytophthora megakarya and P. palmivora, closely related causal agents of cacao black pod rot, underwent increases in genome sizes and gene numbers by different mechanisms.</title>
        <authorList>
            <person name="Ali S.S."/>
            <person name="Shao J."/>
            <person name="Lary D.J."/>
            <person name="Kronmiller B."/>
            <person name="Shen D."/>
            <person name="Strem M.D."/>
            <person name="Amoako-Attah I."/>
            <person name="Akrofi A.Y."/>
            <person name="Begoude B.A."/>
            <person name="Ten Hoopen G.M."/>
            <person name="Coulibaly K."/>
            <person name="Kebe B.I."/>
            <person name="Melnick R.L."/>
            <person name="Guiltinan M.J."/>
            <person name="Tyler B.M."/>
            <person name="Meinhardt L.W."/>
            <person name="Bailey B.A."/>
        </authorList>
    </citation>
    <scope>NUCLEOTIDE SEQUENCE [LARGE SCALE GENOMIC DNA]</scope>
    <source>
        <strain evidence="2">sbr112.9</strain>
    </source>
</reference>
<keyword evidence="2" id="KW-1185">Reference proteome</keyword>
<evidence type="ECO:0000313" key="1">
    <source>
        <dbReference type="EMBL" id="POM76483.1"/>
    </source>
</evidence>
<dbReference type="Proteomes" id="UP000237271">
    <property type="component" value="Unassembled WGS sequence"/>
</dbReference>
<evidence type="ECO:0008006" key="3">
    <source>
        <dbReference type="Google" id="ProtNLM"/>
    </source>
</evidence>